<dbReference type="SUPFAM" id="SSF53597">
    <property type="entry name" value="Dihydrofolate reductase-like"/>
    <property type="match status" value="1"/>
</dbReference>
<keyword evidence="11" id="KW-1185">Reference proteome</keyword>
<comment type="function">
    <text evidence="7 8">Key enzyme in folate metabolism. Catalyzes an essential reaction for de novo glycine and purine synthesis, and for DNA precursor synthesis.</text>
</comment>
<organism evidence="10 11">
    <name type="scientific">Burkholderia ubonensis</name>
    <dbReference type="NCBI Taxonomy" id="101571"/>
    <lineage>
        <taxon>Bacteria</taxon>
        <taxon>Pseudomonadati</taxon>
        <taxon>Pseudomonadota</taxon>
        <taxon>Betaproteobacteria</taxon>
        <taxon>Burkholderiales</taxon>
        <taxon>Burkholderiaceae</taxon>
        <taxon>Burkholderia</taxon>
        <taxon>Burkholderia cepacia complex</taxon>
    </lineage>
</organism>
<evidence type="ECO:0000313" key="10">
    <source>
        <dbReference type="EMBL" id="KVP98375.1"/>
    </source>
</evidence>
<keyword evidence="5 8" id="KW-0521">NADP</keyword>
<dbReference type="GO" id="GO:0006730">
    <property type="term" value="P:one-carbon metabolic process"/>
    <property type="evidence" value="ECO:0007669"/>
    <property type="project" value="UniProtKB-KW"/>
</dbReference>
<comment type="caution">
    <text evidence="10">The sequence shown here is derived from an EMBL/GenBank/DDBJ whole genome shotgun (WGS) entry which is preliminary data.</text>
</comment>
<name>A0AAW3MXU9_9BURK</name>
<evidence type="ECO:0000256" key="4">
    <source>
        <dbReference type="ARBA" id="ARBA00022563"/>
    </source>
</evidence>
<evidence type="ECO:0000259" key="9">
    <source>
        <dbReference type="PROSITE" id="PS51330"/>
    </source>
</evidence>
<dbReference type="InterPro" id="IPR024072">
    <property type="entry name" value="DHFR-like_dom_sf"/>
</dbReference>
<dbReference type="GO" id="GO:0046655">
    <property type="term" value="P:folic acid metabolic process"/>
    <property type="evidence" value="ECO:0007669"/>
    <property type="project" value="TreeGrafter"/>
</dbReference>
<comment type="pathway">
    <text evidence="1 8">Cofactor biosynthesis; tetrahydrofolate biosynthesis; 5,6,7,8-tetrahydrofolate from 7,8-dihydrofolate: step 1/1.</text>
</comment>
<keyword evidence="4 8" id="KW-0554">One-carbon metabolism</keyword>
<dbReference type="InterPro" id="IPR012259">
    <property type="entry name" value="DHFR"/>
</dbReference>
<dbReference type="Proteomes" id="UP000056453">
    <property type="component" value="Unassembled WGS sequence"/>
</dbReference>
<accession>A0AAW3MXU9</accession>
<dbReference type="PROSITE" id="PS51330">
    <property type="entry name" value="DHFR_2"/>
    <property type="match status" value="1"/>
</dbReference>
<dbReference type="GO" id="GO:0070401">
    <property type="term" value="F:NADP+ binding"/>
    <property type="evidence" value="ECO:0007669"/>
    <property type="project" value="UniProtKB-ARBA"/>
</dbReference>
<dbReference type="GO" id="GO:0004146">
    <property type="term" value="F:dihydrofolate reductase activity"/>
    <property type="evidence" value="ECO:0007669"/>
    <property type="project" value="UniProtKB-EC"/>
</dbReference>
<dbReference type="GO" id="GO:0046452">
    <property type="term" value="P:dihydrofolate metabolic process"/>
    <property type="evidence" value="ECO:0007669"/>
    <property type="project" value="TreeGrafter"/>
</dbReference>
<reference evidence="10 11" key="1">
    <citation type="submission" date="2015-11" db="EMBL/GenBank/DDBJ databases">
        <title>Expanding the genomic diversity of Burkholderia species for the development of highly accurate diagnostics.</title>
        <authorList>
            <person name="Sahl J."/>
            <person name="Keim P."/>
            <person name="Wagner D."/>
        </authorList>
    </citation>
    <scope>NUCLEOTIDE SEQUENCE [LARGE SCALE GENOMIC DNA]</scope>
    <source>
        <strain evidence="10 11">MSMB1808WGS</strain>
    </source>
</reference>
<evidence type="ECO:0000256" key="2">
    <source>
        <dbReference type="ARBA" id="ARBA00009539"/>
    </source>
</evidence>
<evidence type="ECO:0000256" key="3">
    <source>
        <dbReference type="ARBA" id="ARBA00012856"/>
    </source>
</evidence>
<evidence type="ECO:0000256" key="5">
    <source>
        <dbReference type="ARBA" id="ARBA00022857"/>
    </source>
</evidence>
<protein>
    <recommendedName>
        <fullName evidence="3 8">Dihydrofolate reductase</fullName>
        <ecNumber evidence="3 8">1.5.1.3</ecNumber>
    </recommendedName>
</protein>
<dbReference type="AlphaFoldDB" id="A0AAW3MXU9"/>
<dbReference type="PIRSF" id="PIRSF000194">
    <property type="entry name" value="DHFR"/>
    <property type="match status" value="1"/>
</dbReference>
<dbReference type="InterPro" id="IPR001796">
    <property type="entry name" value="DHFR_dom"/>
</dbReference>
<feature type="domain" description="DHFR" evidence="9">
    <location>
        <begin position="3"/>
        <end position="161"/>
    </location>
</feature>
<sequence>MTELILIAALARNRVIGHENQLCWHLPEDLARFRQLTRGHTVIMGRKTWESLPTTVRPLPGRQNIVISRQADYLADGARLVTNLADALALAEREKVFVIGGAQLYTLALPRADVLELTEVELSPDGNAFFPEFNARDWHVDVREDAVSQAGIQYAFVRYLRTAAA</sequence>
<comment type="catalytic activity">
    <reaction evidence="8">
        <text>(6S)-5,6,7,8-tetrahydrofolate + NADP(+) = 7,8-dihydrofolate + NADPH + H(+)</text>
        <dbReference type="Rhea" id="RHEA:15009"/>
        <dbReference type="ChEBI" id="CHEBI:15378"/>
        <dbReference type="ChEBI" id="CHEBI:57451"/>
        <dbReference type="ChEBI" id="CHEBI:57453"/>
        <dbReference type="ChEBI" id="CHEBI:57783"/>
        <dbReference type="ChEBI" id="CHEBI:58349"/>
        <dbReference type="EC" id="1.5.1.3"/>
    </reaction>
</comment>
<evidence type="ECO:0000256" key="6">
    <source>
        <dbReference type="ARBA" id="ARBA00023002"/>
    </source>
</evidence>
<evidence type="ECO:0000313" key="11">
    <source>
        <dbReference type="Proteomes" id="UP000056453"/>
    </source>
</evidence>
<dbReference type="EMBL" id="LPBJ01000047">
    <property type="protein sequence ID" value="KVP98375.1"/>
    <property type="molecule type" value="Genomic_DNA"/>
</dbReference>
<comment type="similarity">
    <text evidence="2 8">Belongs to the dihydrofolate reductase family.</text>
</comment>
<dbReference type="PANTHER" id="PTHR48069">
    <property type="entry name" value="DIHYDROFOLATE REDUCTASE"/>
    <property type="match status" value="1"/>
</dbReference>
<dbReference type="GO" id="GO:0046654">
    <property type="term" value="P:tetrahydrofolate biosynthetic process"/>
    <property type="evidence" value="ECO:0007669"/>
    <property type="project" value="InterPro"/>
</dbReference>
<dbReference type="GO" id="GO:0005829">
    <property type="term" value="C:cytosol"/>
    <property type="evidence" value="ECO:0007669"/>
    <property type="project" value="TreeGrafter"/>
</dbReference>
<dbReference type="FunFam" id="3.40.430.10:FF:000001">
    <property type="entry name" value="Dihydrofolate reductase"/>
    <property type="match status" value="1"/>
</dbReference>
<dbReference type="Pfam" id="PF00186">
    <property type="entry name" value="DHFR_1"/>
    <property type="match status" value="1"/>
</dbReference>
<dbReference type="PANTHER" id="PTHR48069:SF3">
    <property type="entry name" value="DIHYDROFOLATE REDUCTASE"/>
    <property type="match status" value="1"/>
</dbReference>
<evidence type="ECO:0000256" key="8">
    <source>
        <dbReference type="PIRNR" id="PIRNR000194"/>
    </source>
</evidence>
<dbReference type="CDD" id="cd00209">
    <property type="entry name" value="DHFR"/>
    <property type="match status" value="1"/>
</dbReference>
<proteinExistence type="inferred from homology"/>
<dbReference type="EC" id="1.5.1.3" evidence="3 8"/>
<keyword evidence="6 8" id="KW-0560">Oxidoreductase</keyword>
<dbReference type="RefSeq" id="WP_059925640.1">
    <property type="nucleotide sequence ID" value="NZ_LPBG01000047.1"/>
</dbReference>
<evidence type="ECO:0000256" key="1">
    <source>
        <dbReference type="ARBA" id="ARBA00004903"/>
    </source>
</evidence>
<dbReference type="Gene3D" id="3.40.430.10">
    <property type="entry name" value="Dihydrofolate Reductase, subunit A"/>
    <property type="match status" value="1"/>
</dbReference>
<gene>
    <name evidence="10" type="ORF">WJ96_07595</name>
</gene>
<dbReference type="PRINTS" id="PR00070">
    <property type="entry name" value="DHFR"/>
</dbReference>
<evidence type="ECO:0000256" key="7">
    <source>
        <dbReference type="ARBA" id="ARBA00025067"/>
    </source>
</evidence>